<evidence type="ECO:0000313" key="3">
    <source>
        <dbReference type="Proteomes" id="UP000688137"/>
    </source>
</evidence>
<dbReference type="AlphaFoldDB" id="A0A8S1PR10"/>
<keyword evidence="1" id="KW-0175">Coiled coil</keyword>
<accession>A0A8S1PR10</accession>
<comment type="caution">
    <text evidence="2">The sequence shown here is derived from an EMBL/GenBank/DDBJ whole genome shotgun (WGS) entry which is preliminary data.</text>
</comment>
<reference evidence="2" key="1">
    <citation type="submission" date="2021-01" db="EMBL/GenBank/DDBJ databases">
        <authorList>
            <consortium name="Genoscope - CEA"/>
            <person name="William W."/>
        </authorList>
    </citation>
    <scope>NUCLEOTIDE SEQUENCE</scope>
</reference>
<organism evidence="2 3">
    <name type="scientific">Paramecium primaurelia</name>
    <dbReference type="NCBI Taxonomy" id="5886"/>
    <lineage>
        <taxon>Eukaryota</taxon>
        <taxon>Sar</taxon>
        <taxon>Alveolata</taxon>
        <taxon>Ciliophora</taxon>
        <taxon>Intramacronucleata</taxon>
        <taxon>Oligohymenophorea</taxon>
        <taxon>Peniculida</taxon>
        <taxon>Parameciidae</taxon>
        <taxon>Paramecium</taxon>
    </lineage>
</organism>
<dbReference type="EMBL" id="CAJJDM010000131">
    <property type="protein sequence ID" value="CAD8105880.1"/>
    <property type="molecule type" value="Genomic_DNA"/>
</dbReference>
<protein>
    <submittedName>
        <fullName evidence="2">Uncharacterized protein</fullName>
    </submittedName>
</protein>
<evidence type="ECO:0000256" key="1">
    <source>
        <dbReference type="SAM" id="Coils"/>
    </source>
</evidence>
<feature type="coiled-coil region" evidence="1">
    <location>
        <begin position="519"/>
        <end position="553"/>
    </location>
</feature>
<dbReference type="OMA" id="FRCESHD"/>
<keyword evidence="3" id="KW-1185">Reference proteome</keyword>
<name>A0A8S1PR10_PARPR</name>
<evidence type="ECO:0000313" key="2">
    <source>
        <dbReference type="EMBL" id="CAD8105880.1"/>
    </source>
</evidence>
<sequence length="724" mass="84445">MDNLLENKCSKHDQEFLAIRIVQDNKDQNKYLCPQCLIELINPKELILISEAKIQIQNKKGQISKNIEEQCKQKINLATNLKNSIQELKGPLEQIFTKINEEIDQFKNQTEKKIQESEIITPENLDTDLVFLTDEQINLTQSKTYENDLQLIKSLLNQFQFCEISSLSKQKIIEIISKCYDISKLQIETEDERNQKTKQTPSLKFLCQSHDQQIIMVQLDENSKFQQYSCVQCISEKQGKYITLRQLQQSLEAYNQCSEQSLKYCQQLREQHTNEIIKICKQLCDKYIQTINLQIQQLEINLKSFEKIIETNLQFKDQNIYQFEQEQLLQKLEPIYMDQNPNHYSKIIEKQLELDKQLYGKFEEQMQELSKFEISSSNLIKLEQLDHQLILKKIENQIGQQKSNQQNIQNDQEVVNLENEINSFLSKKLKQCILNEQFQQLFQNRDKLQNDQQQLIQNIVAIQDKLKEQQKNCAKEQGISQQYYENKIIYLERIKTQLNSTSFSDQIQKETQIQTNVTIASFDKEINEYKQKIAQNLQNIAQLEEKNQALQQDTLQSILQNSYQPQFNNSYKLAAYLVVNHKLVQSPQGGFGLAVMQPPLPKDNVTTFVFKINKCNSWAGVGICHLQTAQGFSYDMNGNYTSTNHNTYLACAGGYRISSYQGYTTGNNFTYGESSIIRCQYDPKNNKLNLLNINDGKTLQMDIANNNLEMSPCVMLYGAEIELI</sequence>
<dbReference type="Proteomes" id="UP000688137">
    <property type="component" value="Unassembled WGS sequence"/>
</dbReference>
<gene>
    <name evidence="2" type="ORF">PPRIM_AZ9-3.1.T1280155</name>
</gene>
<proteinExistence type="predicted"/>
<feature type="coiled-coil region" evidence="1">
    <location>
        <begin position="438"/>
        <end position="472"/>
    </location>
</feature>